<dbReference type="Gene3D" id="1.25.40.10">
    <property type="entry name" value="Tetratricopeptide repeat domain"/>
    <property type="match status" value="3"/>
</dbReference>
<sequence>MNHFDKGIDCYQRKDFLNADFHFKKALVEKGLQAETLDYLARCRLMLGDSRSALELFNETMKIAPTWERSYEGKARLHANREEYEEAEALARRALMLNAESAESWAILAYVCERTLRLKEAKSCYLRALELDATLEEAHVHLAVVYYEMREPYSKCLEQLDRALALNPQSTDALFNKGLIYKDLRRYGASKTAFEKLLAIDPQDREANLELAELYKRDRQYSKAEQCLSRARKQKLYDGRDGSHT</sequence>
<dbReference type="SUPFAM" id="SSF48452">
    <property type="entry name" value="TPR-like"/>
    <property type="match status" value="1"/>
</dbReference>
<organism evidence="2 3">
    <name type="scientific">Saccharibacillus endophyticus</name>
    <dbReference type="NCBI Taxonomy" id="2060666"/>
    <lineage>
        <taxon>Bacteria</taxon>
        <taxon>Bacillati</taxon>
        <taxon>Bacillota</taxon>
        <taxon>Bacilli</taxon>
        <taxon>Bacillales</taxon>
        <taxon>Paenibacillaceae</taxon>
        <taxon>Saccharibacillus</taxon>
    </lineage>
</organism>
<dbReference type="Pfam" id="PF13181">
    <property type="entry name" value="TPR_8"/>
    <property type="match status" value="1"/>
</dbReference>
<gene>
    <name evidence="2" type="ORF">GCM10007362_35590</name>
</gene>
<keyword evidence="3" id="KW-1185">Reference proteome</keyword>
<dbReference type="Pfam" id="PF14559">
    <property type="entry name" value="TPR_19"/>
    <property type="match status" value="1"/>
</dbReference>
<dbReference type="EMBL" id="BMDD01000004">
    <property type="protein sequence ID" value="GGH83165.1"/>
    <property type="molecule type" value="Genomic_DNA"/>
</dbReference>
<dbReference type="PANTHER" id="PTHR12558:SF13">
    <property type="entry name" value="CELL DIVISION CYCLE PROTEIN 27 HOMOLOG"/>
    <property type="match status" value="1"/>
</dbReference>
<evidence type="ECO:0008006" key="4">
    <source>
        <dbReference type="Google" id="ProtNLM"/>
    </source>
</evidence>
<name>A0ABQ2A349_9BACL</name>
<dbReference type="RefSeq" id="WP_172245957.1">
    <property type="nucleotide sequence ID" value="NZ_BMDD01000004.1"/>
</dbReference>
<proteinExistence type="predicted"/>
<comment type="caution">
    <text evidence="2">The sequence shown here is derived from an EMBL/GenBank/DDBJ whole genome shotgun (WGS) entry which is preliminary data.</text>
</comment>
<feature type="repeat" description="TPR" evidence="1">
    <location>
        <begin position="171"/>
        <end position="204"/>
    </location>
</feature>
<dbReference type="Proteomes" id="UP000605427">
    <property type="component" value="Unassembled WGS sequence"/>
</dbReference>
<dbReference type="InterPro" id="IPR011990">
    <property type="entry name" value="TPR-like_helical_dom_sf"/>
</dbReference>
<evidence type="ECO:0000256" key="1">
    <source>
        <dbReference type="PROSITE-ProRule" id="PRU00339"/>
    </source>
</evidence>
<accession>A0ABQ2A349</accession>
<feature type="repeat" description="TPR" evidence="1">
    <location>
        <begin position="34"/>
        <end position="67"/>
    </location>
</feature>
<dbReference type="InterPro" id="IPR019734">
    <property type="entry name" value="TPR_rpt"/>
</dbReference>
<dbReference type="PROSITE" id="PS50005">
    <property type="entry name" value="TPR"/>
    <property type="match status" value="2"/>
</dbReference>
<protein>
    <recommendedName>
        <fullName evidence="4">Tetratricopeptide repeat protein</fullName>
    </recommendedName>
</protein>
<evidence type="ECO:0000313" key="3">
    <source>
        <dbReference type="Proteomes" id="UP000605427"/>
    </source>
</evidence>
<dbReference type="SMART" id="SM00028">
    <property type="entry name" value="TPR"/>
    <property type="match status" value="6"/>
</dbReference>
<reference evidence="3" key="1">
    <citation type="journal article" date="2019" name="Int. J. Syst. Evol. Microbiol.">
        <title>The Global Catalogue of Microorganisms (GCM) 10K type strain sequencing project: providing services to taxonomists for standard genome sequencing and annotation.</title>
        <authorList>
            <consortium name="The Broad Institute Genomics Platform"/>
            <consortium name="The Broad Institute Genome Sequencing Center for Infectious Disease"/>
            <person name="Wu L."/>
            <person name="Ma J."/>
        </authorList>
    </citation>
    <scope>NUCLEOTIDE SEQUENCE [LARGE SCALE GENOMIC DNA]</scope>
    <source>
        <strain evidence="3">CCM 8702</strain>
    </source>
</reference>
<evidence type="ECO:0000313" key="2">
    <source>
        <dbReference type="EMBL" id="GGH83165.1"/>
    </source>
</evidence>
<keyword evidence="1" id="KW-0802">TPR repeat</keyword>
<dbReference type="PANTHER" id="PTHR12558">
    <property type="entry name" value="CELL DIVISION CYCLE 16,23,27"/>
    <property type="match status" value="1"/>
</dbReference>